<comment type="function">
    <text evidence="6">Acts as a component of the translation initiation factor 2B (eIF2B) complex, which catalyzes the exchange of GDP for GTP on eukaryotic initiation factor 2 (eIF2) gamma subunit. Its guanine nucleotide exchange factor activity is repressed when bound to eIF2 complex phosphorylated on the alpha subunit, thereby limiting the amount of methionyl-initiator methionine tRNA available to the ribosome and consequently global translation is repressed.</text>
</comment>
<evidence type="ECO:0000256" key="7">
    <source>
        <dbReference type="ARBA" id="ARBA00044147"/>
    </source>
</evidence>
<feature type="region of interest" description="Disordered" evidence="11">
    <location>
        <begin position="1"/>
        <end position="87"/>
    </location>
</feature>
<dbReference type="RefSeq" id="XP_028148404.1">
    <property type="nucleotide sequence ID" value="XM_028292603.1"/>
</dbReference>
<keyword evidence="5" id="KW-0648">Protein biosynthesis</keyword>
<evidence type="ECO:0000256" key="2">
    <source>
        <dbReference type="ARBA" id="ARBA00007251"/>
    </source>
</evidence>
<evidence type="ECO:0000256" key="11">
    <source>
        <dbReference type="SAM" id="MobiDB-lite"/>
    </source>
</evidence>
<organism evidence="12">
    <name type="scientific">Diabrotica virgifera virgifera</name>
    <name type="common">western corn rootworm</name>
    <dbReference type="NCBI Taxonomy" id="50390"/>
    <lineage>
        <taxon>Eukaryota</taxon>
        <taxon>Metazoa</taxon>
        <taxon>Ecdysozoa</taxon>
        <taxon>Arthropoda</taxon>
        <taxon>Hexapoda</taxon>
        <taxon>Insecta</taxon>
        <taxon>Pterygota</taxon>
        <taxon>Neoptera</taxon>
        <taxon>Endopterygota</taxon>
        <taxon>Coleoptera</taxon>
        <taxon>Polyphaga</taxon>
        <taxon>Cucujiformia</taxon>
        <taxon>Chrysomeloidea</taxon>
        <taxon>Chrysomelidae</taxon>
        <taxon>Galerucinae</taxon>
        <taxon>Diabroticina</taxon>
        <taxon>Diabroticites</taxon>
        <taxon>Diabrotica</taxon>
    </lineage>
</organism>
<dbReference type="InterPro" id="IPR000649">
    <property type="entry name" value="IF-2B-related"/>
</dbReference>
<comment type="similarity">
    <text evidence="2 10">Belongs to the eIF-2B alpha/beta/delta subunits family.</text>
</comment>
<evidence type="ECO:0000256" key="8">
    <source>
        <dbReference type="ARBA" id="ARBA00044356"/>
    </source>
</evidence>
<dbReference type="GO" id="GO:0048513">
    <property type="term" value="P:animal organ development"/>
    <property type="evidence" value="ECO:0007669"/>
    <property type="project" value="UniProtKB-ARBA"/>
</dbReference>
<dbReference type="Pfam" id="PF01008">
    <property type="entry name" value="IF-2B"/>
    <property type="match status" value="1"/>
</dbReference>
<dbReference type="PANTHER" id="PTHR10233">
    <property type="entry name" value="TRANSLATION INITIATION FACTOR EIF-2B"/>
    <property type="match status" value="1"/>
</dbReference>
<gene>
    <name evidence="12" type="primary">LOC114341792</name>
</gene>
<proteinExistence type="inferred from homology"/>
<sequence length="534" mass="60057">MDKAQKENKKEKVGADGLTKKERRAQKVGVRQTQEPGEATQSPNLPKCNSTSHPNNKPKVESGGVNKKENKSNEHNVASKTLSEKELRRLEWAKKLEEEKAKDNKENEQLSKAELKAKRRELQEAQRQQKDAEKKQKPEQVPKSPSELKEKENTNNKKVVNDNKQKTEKKPITKKEVKKVTDSHKVQLVQHLYNEDLLKLETHTIAVHPDIHPVFIRLGVQYNKKVILGSNARCLALLVALKYLVQDLNSPPKQEFCRYLETVLQTCTQYLHSCRPLAVSMTNALRHFKLQLTHIDTNIKDTEKKIKLQDIIDTYIHDDINKAGDAISMKVSKKISNGDVILTFGCSSLITKILLEAHADGKNFKVIVVDGRPLLEGRELLRRLVVAGVSCSYILINALSYVMNSVTKVVLGAHALLTNGYVMSRIGTAQVALVAREYNKPVLVCCETYKFSERVQTDSFVYNELGDPDTLSVTHINNTPTSLSKWKDMPKLTPLSLLYDVTPPDLVTAVVTELAILPCTSVPVVLRIIATETT</sequence>
<evidence type="ECO:0000256" key="5">
    <source>
        <dbReference type="ARBA" id="ARBA00022917"/>
    </source>
</evidence>
<dbReference type="InterPro" id="IPR042529">
    <property type="entry name" value="IF_2B-like_C"/>
</dbReference>
<comment type="subcellular location">
    <subcellularLocation>
        <location evidence="1">Cytoplasm</location>
        <location evidence="1">Cytosol</location>
    </subcellularLocation>
</comment>
<dbReference type="InParanoid" id="A0A6P7GFH6"/>
<reference evidence="12" key="1">
    <citation type="submission" date="2025-08" db="UniProtKB">
        <authorList>
            <consortium name="RefSeq"/>
        </authorList>
    </citation>
    <scope>IDENTIFICATION</scope>
    <source>
        <tissue evidence="12">Whole insect</tissue>
    </source>
</reference>
<evidence type="ECO:0000256" key="10">
    <source>
        <dbReference type="RuleBase" id="RU003814"/>
    </source>
</evidence>
<evidence type="ECO:0000256" key="6">
    <source>
        <dbReference type="ARBA" id="ARBA00043898"/>
    </source>
</evidence>
<dbReference type="InterPro" id="IPR037171">
    <property type="entry name" value="NagB/RpiA_transferase-like"/>
</dbReference>
<evidence type="ECO:0000256" key="9">
    <source>
        <dbReference type="ARBA" id="ARBA00046432"/>
    </source>
</evidence>
<feature type="compositionally biased region" description="Basic and acidic residues" evidence="11">
    <location>
        <begin position="1"/>
        <end position="20"/>
    </location>
</feature>
<evidence type="ECO:0000256" key="1">
    <source>
        <dbReference type="ARBA" id="ARBA00004514"/>
    </source>
</evidence>
<dbReference type="Gene3D" id="3.40.50.10470">
    <property type="entry name" value="Translation initiation factor eif-2b, domain 2"/>
    <property type="match status" value="1"/>
</dbReference>
<dbReference type="OrthoDB" id="10254737at2759"/>
<feature type="region of interest" description="Disordered" evidence="11">
    <location>
        <begin position="119"/>
        <end position="176"/>
    </location>
</feature>
<name>A0A6P7GFH6_DIAVI</name>
<accession>A0A6P7GFH6</accession>
<evidence type="ECO:0000256" key="4">
    <source>
        <dbReference type="ARBA" id="ARBA00022540"/>
    </source>
</evidence>
<dbReference type="SUPFAM" id="SSF100950">
    <property type="entry name" value="NagB/RpiA/CoA transferase-like"/>
    <property type="match status" value="1"/>
</dbReference>
<protein>
    <recommendedName>
        <fullName evidence="7">Translation initiation factor eIF2B subunit delta</fullName>
    </recommendedName>
    <alternativeName>
        <fullName evidence="8">eIF2B GDP-GTP exchange factor subunit delta</fullName>
    </alternativeName>
</protein>
<comment type="subunit">
    <text evidence="9">Component of the translation initiation factor 2B (eIF2B) complex which is a heterodecamer of two sets of five different subunits: alpha, beta, gamma, delta and epsilon. Subunits alpha, beta and delta comprise a regulatory subcomplex and subunits epsilon and gamma comprise a catalytic subcomplex. Within the complex, the hexameric regulatory complex resides at the center, with the two heterodimeric catalytic subcomplexes bound on opposite sides.</text>
</comment>
<dbReference type="GO" id="GO:0003743">
    <property type="term" value="F:translation initiation factor activity"/>
    <property type="evidence" value="ECO:0007669"/>
    <property type="project" value="UniProtKB-KW"/>
</dbReference>
<dbReference type="PANTHER" id="PTHR10233:SF14">
    <property type="entry name" value="TRANSLATION INITIATION FACTOR EIF-2B SUBUNIT DELTA"/>
    <property type="match status" value="1"/>
</dbReference>
<dbReference type="GO" id="GO:0140535">
    <property type="term" value="C:intracellular protein-containing complex"/>
    <property type="evidence" value="ECO:0007669"/>
    <property type="project" value="UniProtKB-ARBA"/>
</dbReference>
<keyword evidence="4" id="KW-0396">Initiation factor</keyword>
<dbReference type="FunFam" id="3.40.50.10470:FF:000002">
    <property type="entry name" value="Probable translation initiation factor eIF-2B subunit delta"/>
    <property type="match status" value="1"/>
</dbReference>
<evidence type="ECO:0000256" key="3">
    <source>
        <dbReference type="ARBA" id="ARBA00022490"/>
    </source>
</evidence>
<dbReference type="GO" id="GO:0007417">
    <property type="term" value="P:central nervous system development"/>
    <property type="evidence" value="ECO:0007669"/>
    <property type="project" value="UniProtKB-ARBA"/>
</dbReference>
<dbReference type="GO" id="GO:0005829">
    <property type="term" value="C:cytosol"/>
    <property type="evidence" value="ECO:0007669"/>
    <property type="project" value="UniProtKB-SubCell"/>
</dbReference>
<dbReference type="FunCoup" id="A0A6P7GFH6">
    <property type="interactions" value="2050"/>
</dbReference>
<dbReference type="AlphaFoldDB" id="A0A6P7GFH6"/>
<dbReference type="GO" id="GO:0005085">
    <property type="term" value="F:guanyl-nucleotide exchange factor activity"/>
    <property type="evidence" value="ECO:0007669"/>
    <property type="project" value="UniProtKB-ARBA"/>
</dbReference>
<keyword evidence="3" id="KW-0963">Cytoplasm</keyword>
<feature type="compositionally biased region" description="Polar residues" evidence="11">
    <location>
        <begin position="31"/>
        <end position="55"/>
    </location>
</feature>
<evidence type="ECO:0000313" key="12">
    <source>
        <dbReference type="RefSeq" id="XP_028148404.1"/>
    </source>
</evidence>